<accession>A0AAD7EJ01</accession>
<feature type="region of interest" description="Disordered" evidence="7">
    <location>
        <begin position="346"/>
        <end position="376"/>
    </location>
</feature>
<evidence type="ECO:0000313" key="9">
    <source>
        <dbReference type="Proteomes" id="UP001218218"/>
    </source>
</evidence>
<dbReference type="InterPro" id="IPR043595">
    <property type="entry name" value="FaeB/C/D"/>
</dbReference>
<keyword evidence="9" id="KW-1185">Reference proteome</keyword>
<keyword evidence="6" id="KW-0624">Polysaccharide degradation</keyword>
<evidence type="ECO:0000313" key="8">
    <source>
        <dbReference type="EMBL" id="KAJ7327969.1"/>
    </source>
</evidence>
<gene>
    <name evidence="8" type="ORF">DFH08DRAFT_816132</name>
</gene>
<keyword evidence="5" id="KW-0119">Carbohydrate metabolism</keyword>
<dbReference type="GO" id="GO:0000272">
    <property type="term" value="P:polysaccharide catabolic process"/>
    <property type="evidence" value="ECO:0007669"/>
    <property type="project" value="UniProtKB-KW"/>
</dbReference>
<sequence>MLTPLVRWKIVAAYAGGSTYEMREIDASAATTRVLGSVLKKERIGGQQEKESLPDDSKAMKSEKEPGEHRPIAVELMTVKRGASLVLCGSSGFGIDFDGLCRSPLELDTCARSSLHAPTSTAALLAAATLVGAASIDNPRTTIFNETACCGTTHWFNGIAQYHSLQSGTRSRDYPIHLPSLYDANKPYPLVLGFHRSSSVGFFFEADTGLSGSKDDLLDKIRAGWCVENRRIYATGPPSAAASSTPSPAPPSAATSPPSPPAWAPSFYTDHSGVSGPLPVLKIRGGSNTEVPYAGGAGEGGTEPAIPDWLSWWAARNGCTAANTTETCTEGESVLKHWKVDDMRVGFPGVRQDGATPRQKKEGARRKKDSGGREKD</sequence>
<keyword evidence="4" id="KW-0378">Hydrolase</keyword>
<comment type="caution">
    <text evidence="8">The sequence shown here is derived from an EMBL/GenBank/DDBJ whole genome shotgun (WGS) entry which is preliminary data.</text>
</comment>
<feature type="region of interest" description="Disordered" evidence="7">
    <location>
        <begin position="237"/>
        <end position="268"/>
    </location>
</feature>
<dbReference type="GO" id="GO:0030600">
    <property type="term" value="F:feruloyl esterase activity"/>
    <property type="evidence" value="ECO:0007669"/>
    <property type="project" value="InterPro"/>
</dbReference>
<proteinExistence type="predicted"/>
<dbReference type="EMBL" id="JARIHO010000040">
    <property type="protein sequence ID" value="KAJ7327969.1"/>
    <property type="molecule type" value="Genomic_DNA"/>
</dbReference>
<name>A0AAD7EJ01_9AGAR</name>
<protein>
    <submittedName>
        <fullName evidence="8">Uncharacterized protein</fullName>
    </submittedName>
</protein>
<keyword evidence="3" id="KW-0732">Signal</keyword>
<organism evidence="8 9">
    <name type="scientific">Mycena albidolilacea</name>
    <dbReference type="NCBI Taxonomy" id="1033008"/>
    <lineage>
        <taxon>Eukaryota</taxon>
        <taxon>Fungi</taxon>
        <taxon>Dikarya</taxon>
        <taxon>Basidiomycota</taxon>
        <taxon>Agaricomycotina</taxon>
        <taxon>Agaricomycetes</taxon>
        <taxon>Agaricomycetidae</taxon>
        <taxon>Agaricales</taxon>
        <taxon>Marasmiineae</taxon>
        <taxon>Mycenaceae</taxon>
        <taxon>Mycena</taxon>
    </lineage>
</organism>
<dbReference type="AlphaFoldDB" id="A0AAD7EJ01"/>
<feature type="compositionally biased region" description="Low complexity" evidence="7">
    <location>
        <begin position="237"/>
        <end position="246"/>
    </location>
</feature>
<dbReference type="PANTHER" id="PTHR38050">
    <property type="match status" value="1"/>
</dbReference>
<evidence type="ECO:0000256" key="3">
    <source>
        <dbReference type="ARBA" id="ARBA00022729"/>
    </source>
</evidence>
<dbReference type="PANTHER" id="PTHR38050:SF2">
    <property type="entry name" value="FERULOYL ESTERASE C-RELATED"/>
    <property type="match status" value="1"/>
</dbReference>
<dbReference type="GO" id="GO:0005576">
    <property type="term" value="C:extracellular region"/>
    <property type="evidence" value="ECO:0007669"/>
    <property type="project" value="UniProtKB-SubCell"/>
</dbReference>
<comment type="subcellular location">
    <subcellularLocation>
        <location evidence="1">Secreted</location>
    </subcellularLocation>
</comment>
<keyword evidence="2" id="KW-0964">Secreted</keyword>
<evidence type="ECO:0000256" key="4">
    <source>
        <dbReference type="ARBA" id="ARBA00022801"/>
    </source>
</evidence>
<evidence type="ECO:0000256" key="5">
    <source>
        <dbReference type="ARBA" id="ARBA00023277"/>
    </source>
</evidence>
<reference evidence="8" key="1">
    <citation type="submission" date="2023-03" db="EMBL/GenBank/DDBJ databases">
        <title>Massive genome expansion in bonnet fungi (Mycena s.s.) driven by repeated elements and novel gene families across ecological guilds.</title>
        <authorList>
            <consortium name="Lawrence Berkeley National Laboratory"/>
            <person name="Harder C.B."/>
            <person name="Miyauchi S."/>
            <person name="Viragh M."/>
            <person name="Kuo A."/>
            <person name="Thoen E."/>
            <person name="Andreopoulos B."/>
            <person name="Lu D."/>
            <person name="Skrede I."/>
            <person name="Drula E."/>
            <person name="Henrissat B."/>
            <person name="Morin E."/>
            <person name="Kohler A."/>
            <person name="Barry K."/>
            <person name="LaButti K."/>
            <person name="Morin E."/>
            <person name="Salamov A."/>
            <person name="Lipzen A."/>
            <person name="Mereny Z."/>
            <person name="Hegedus B."/>
            <person name="Baldrian P."/>
            <person name="Stursova M."/>
            <person name="Weitz H."/>
            <person name="Taylor A."/>
            <person name="Grigoriev I.V."/>
            <person name="Nagy L.G."/>
            <person name="Martin F."/>
            <person name="Kauserud H."/>
        </authorList>
    </citation>
    <scope>NUCLEOTIDE SEQUENCE</scope>
    <source>
        <strain evidence="8">CBHHK002</strain>
    </source>
</reference>
<dbReference type="Proteomes" id="UP001218218">
    <property type="component" value="Unassembled WGS sequence"/>
</dbReference>
<evidence type="ECO:0000256" key="1">
    <source>
        <dbReference type="ARBA" id="ARBA00004613"/>
    </source>
</evidence>
<evidence type="ECO:0000256" key="6">
    <source>
        <dbReference type="ARBA" id="ARBA00023326"/>
    </source>
</evidence>
<feature type="region of interest" description="Disordered" evidence="7">
    <location>
        <begin position="45"/>
        <end position="68"/>
    </location>
</feature>
<feature type="compositionally biased region" description="Pro residues" evidence="7">
    <location>
        <begin position="247"/>
        <end position="263"/>
    </location>
</feature>
<evidence type="ECO:0000256" key="7">
    <source>
        <dbReference type="SAM" id="MobiDB-lite"/>
    </source>
</evidence>
<evidence type="ECO:0000256" key="2">
    <source>
        <dbReference type="ARBA" id="ARBA00022525"/>
    </source>
</evidence>